<keyword evidence="5" id="KW-1185">Reference proteome</keyword>
<evidence type="ECO:0000256" key="2">
    <source>
        <dbReference type="ARBA" id="ARBA00023242"/>
    </source>
</evidence>
<sequence>MSVAYQRWEIGAAASSGVRGYKKITTGSPQAMHQYGSEGVALLRRQQQQQQQQHPHDPCRPQEKECSSSPLHKAESTTRVVQLPETVPDEQRQCASFKVEPSAPLSPSSSSSSSICDRRDLLQQSSCSSEDTTSAGDLEAQSAFRGPLHQMSALESSLPIKRPGLSKFFGGKSRSFSSLADVSSVSDLAKPNNPYAKRRRMGAGGGFSGASLDRHKTFYPPLSSVAGISKKPFTNKSSSSTLTIAVKLGGLTKQDRDSSSAADLPAFSSRTHGLTRTTPLRSFSLTDLPVVSNPSLSPFERSLAHQP</sequence>
<feature type="compositionally biased region" description="Polar residues" evidence="3">
    <location>
        <begin position="122"/>
        <end position="134"/>
    </location>
</feature>
<dbReference type="PANTHER" id="PTHR33172:SF96">
    <property type="entry name" value="PROTEIN OXIDATIVE STRESS 3 LIKE 3"/>
    <property type="match status" value="1"/>
</dbReference>
<comment type="subcellular location">
    <subcellularLocation>
        <location evidence="1">Nucleus</location>
    </subcellularLocation>
</comment>
<feature type="region of interest" description="Disordered" evidence="3">
    <location>
        <begin position="253"/>
        <end position="274"/>
    </location>
</feature>
<feature type="region of interest" description="Disordered" evidence="3">
    <location>
        <begin position="24"/>
        <end position="134"/>
    </location>
</feature>
<gene>
    <name evidence="4" type="ORF">CSSPTR1EN2_LOCUS56</name>
</gene>
<evidence type="ECO:0000313" key="5">
    <source>
        <dbReference type="Proteomes" id="UP001497512"/>
    </source>
</evidence>
<feature type="region of interest" description="Disordered" evidence="3">
    <location>
        <begin position="287"/>
        <end position="307"/>
    </location>
</feature>
<dbReference type="PANTHER" id="PTHR33172">
    <property type="entry name" value="OS08G0516900 PROTEIN"/>
    <property type="match status" value="1"/>
</dbReference>
<dbReference type="EMBL" id="OZ019893">
    <property type="protein sequence ID" value="CAK9189405.1"/>
    <property type="molecule type" value="Genomic_DNA"/>
</dbReference>
<accession>A0ABP0T7C5</accession>
<name>A0ABP0T7C5_9BRYO</name>
<protein>
    <submittedName>
        <fullName evidence="4">Uncharacterized protein</fullName>
    </submittedName>
</protein>
<organism evidence="4 5">
    <name type="scientific">Sphagnum troendelagicum</name>
    <dbReference type="NCBI Taxonomy" id="128251"/>
    <lineage>
        <taxon>Eukaryota</taxon>
        <taxon>Viridiplantae</taxon>
        <taxon>Streptophyta</taxon>
        <taxon>Embryophyta</taxon>
        <taxon>Bryophyta</taxon>
        <taxon>Sphagnophytina</taxon>
        <taxon>Sphagnopsida</taxon>
        <taxon>Sphagnales</taxon>
        <taxon>Sphagnaceae</taxon>
        <taxon>Sphagnum</taxon>
    </lineage>
</organism>
<feature type="compositionally biased region" description="Basic and acidic residues" evidence="3">
    <location>
        <begin position="54"/>
        <end position="76"/>
    </location>
</feature>
<reference evidence="4 5" key="1">
    <citation type="submission" date="2024-02" db="EMBL/GenBank/DDBJ databases">
        <authorList>
            <consortium name="ELIXIR-Norway"/>
            <consortium name="Elixir Norway"/>
        </authorList>
    </citation>
    <scope>NUCLEOTIDE SEQUENCE [LARGE SCALE GENOMIC DNA]</scope>
</reference>
<keyword evidence="2" id="KW-0539">Nucleus</keyword>
<dbReference type="InterPro" id="IPR051992">
    <property type="entry name" value="OxStress_Response_Reg"/>
</dbReference>
<evidence type="ECO:0000256" key="1">
    <source>
        <dbReference type="ARBA" id="ARBA00004123"/>
    </source>
</evidence>
<feature type="compositionally biased region" description="Low complexity" evidence="3">
    <location>
        <begin position="101"/>
        <end position="114"/>
    </location>
</feature>
<dbReference type="Proteomes" id="UP001497512">
    <property type="component" value="Chromosome 1"/>
</dbReference>
<proteinExistence type="predicted"/>
<evidence type="ECO:0000256" key="3">
    <source>
        <dbReference type="SAM" id="MobiDB-lite"/>
    </source>
</evidence>
<evidence type="ECO:0000313" key="4">
    <source>
        <dbReference type="EMBL" id="CAK9189405.1"/>
    </source>
</evidence>